<name>A0A4C1UIS4_EUMVA</name>
<keyword evidence="1" id="KW-0723">Serine/threonine-protein kinase</keyword>
<dbReference type="EMBL" id="BGZK01000174">
    <property type="protein sequence ID" value="GBP25997.1"/>
    <property type="molecule type" value="Genomic_DNA"/>
</dbReference>
<dbReference type="STRING" id="151549.A0A4C1UIS4"/>
<dbReference type="OrthoDB" id="354826at2759"/>
<keyword evidence="6" id="KW-1133">Transmembrane helix</keyword>
<evidence type="ECO:0000256" key="3">
    <source>
        <dbReference type="ARBA" id="ARBA00022741"/>
    </source>
</evidence>
<keyword evidence="8" id="KW-1185">Reference proteome</keyword>
<evidence type="ECO:0000256" key="6">
    <source>
        <dbReference type="SAM" id="Phobius"/>
    </source>
</evidence>
<dbReference type="GO" id="GO:0009966">
    <property type="term" value="P:regulation of signal transduction"/>
    <property type="evidence" value="ECO:0007669"/>
    <property type="project" value="TreeGrafter"/>
</dbReference>
<keyword evidence="5" id="KW-0067">ATP-binding</keyword>
<evidence type="ECO:0000256" key="1">
    <source>
        <dbReference type="ARBA" id="ARBA00022527"/>
    </source>
</evidence>
<comment type="caution">
    <text evidence="7">The sequence shown here is derived from an EMBL/GenBank/DDBJ whole genome shotgun (WGS) entry which is preliminary data.</text>
</comment>
<keyword evidence="7" id="KW-0675">Receptor</keyword>
<evidence type="ECO:0000313" key="7">
    <source>
        <dbReference type="EMBL" id="GBP25997.1"/>
    </source>
</evidence>
<proteinExistence type="predicted"/>
<dbReference type="AlphaFoldDB" id="A0A4C1UIS4"/>
<accession>A0A4C1UIS4</accession>
<reference evidence="7 8" key="1">
    <citation type="journal article" date="2019" name="Commun. Biol.">
        <title>The bagworm genome reveals a unique fibroin gene that provides high tensile strength.</title>
        <authorList>
            <person name="Kono N."/>
            <person name="Nakamura H."/>
            <person name="Ohtoshi R."/>
            <person name="Tomita M."/>
            <person name="Numata K."/>
            <person name="Arakawa K."/>
        </authorList>
    </citation>
    <scope>NUCLEOTIDE SEQUENCE [LARGE SCALE GENOMIC DNA]</scope>
</reference>
<evidence type="ECO:0000256" key="2">
    <source>
        <dbReference type="ARBA" id="ARBA00022679"/>
    </source>
</evidence>
<evidence type="ECO:0000256" key="4">
    <source>
        <dbReference type="ARBA" id="ARBA00022777"/>
    </source>
</evidence>
<keyword evidence="4 7" id="KW-0418">Kinase</keyword>
<dbReference type="Proteomes" id="UP000299102">
    <property type="component" value="Unassembled WGS sequence"/>
</dbReference>
<sequence>MGLKQVYGCRKADTGKMYAMKCLDKKRIKMKQGETLALNERIMLSLVSTGVSASGRRARFLTARVSGTSGGPFARVARSRSALCYLYVGRLCDLGSMFFILFDKLFW</sequence>
<keyword evidence="3" id="KW-0547">Nucleotide-binding</keyword>
<protein>
    <submittedName>
        <fullName evidence="7">Beta-adrenergic receptor kinase 2</fullName>
    </submittedName>
</protein>
<dbReference type="GO" id="GO:0001664">
    <property type="term" value="F:G protein-coupled receptor binding"/>
    <property type="evidence" value="ECO:0007669"/>
    <property type="project" value="TreeGrafter"/>
</dbReference>
<evidence type="ECO:0000313" key="8">
    <source>
        <dbReference type="Proteomes" id="UP000299102"/>
    </source>
</evidence>
<organism evidence="7 8">
    <name type="scientific">Eumeta variegata</name>
    <name type="common">Bagworm moth</name>
    <name type="synonym">Eumeta japonica</name>
    <dbReference type="NCBI Taxonomy" id="151549"/>
    <lineage>
        <taxon>Eukaryota</taxon>
        <taxon>Metazoa</taxon>
        <taxon>Ecdysozoa</taxon>
        <taxon>Arthropoda</taxon>
        <taxon>Hexapoda</taxon>
        <taxon>Insecta</taxon>
        <taxon>Pterygota</taxon>
        <taxon>Neoptera</taxon>
        <taxon>Endopterygota</taxon>
        <taxon>Lepidoptera</taxon>
        <taxon>Glossata</taxon>
        <taxon>Ditrysia</taxon>
        <taxon>Tineoidea</taxon>
        <taxon>Psychidae</taxon>
        <taxon>Oiketicinae</taxon>
        <taxon>Eumeta</taxon>
    </lineage>
</organism>
<dbReference type="PANTHER" id="PTHR24355:SF18">
    <property type="entry name" value="G PROTEIN-COUPLED RECEPTOR KINASE"/>
    <property type="match status" value="1"/>
</dbReference>
<feature type="transmembrane region" description="Helical" evidence="6">
    <location>
        <begin position="82"/>
        <end position="102"/>
    </location>
</feature>
<dbReference type="Gene3D" id="3.30.200.20">
    <property type="entry name" value="Phosphorylase Kinase, domain 1"/>
    <property type="match status" value="1"/>
</dbReference>
<keyword evidence="6" id="KW-0472">Membrane</keyword>
<dbReference type="PANTHER" id="PTHR24355">
    <property type="entry name" value="G PROTEIN-COUPLED RECEPTOR KINASE/RIBOSOMAL PROTEIN S6 KINASE"/>
    <property type="match status" value="1"/>
</dbReference>
<gene>
    <name evidence="7" type="primary">GRK3</name>
    <name evidence="7" type="ORF">EVAR_84557_1</name>
</gene>
<dbReference type="GO" id="GO:0005524">
    <property type="term" value="F:ATP binding"/>
    <property type="evidence" value="ECO:0007669"/>
    <property type="project" value="UniProtKB-KW"/>
</dbReference>
<dbReference type="GO" id="GO:0007186">
    <property type="term" value="P:G protein-coupled receptor signaling pathway"/>
    <property type="evidence" value="ECO:0007669"/>
    <property type="project" value="TreeGrafter"/>
</dbReference>
<keyword evidence="2" id="KW-0808">Transferase</keyword>
<dbReference type="GO" id="GO:0004703">
    <property type="term" value="F:G protein-coupled receptor kinase activity"/>
    <property type="evidence" value="ECO:0007669"/>
    <property type="project" value="TreeGrafter"/>
</dbReference>
<keyword evidence="6" id="KW-0812">Transmembrane</keyword>
<evidence type="ECO:0000256" key="5">
    <source>
        <dbReference type="ARBA" id="ARBA00022840"/>
    </source>
</evidence>